<dbReference type="Gene3D" id="3.20.20.70">
    <property type="entry name" value="Aldolase class I"/>
    <property type="match status" value="1"/>
</dbReference>
<dbReference type="AlphaFoldDB" id="A0A1N7LLJ1"/>
<protein>
    <recommendedName>
        <fullName evidence="3">NADH:flavin oxidoreductase/NADH oxidase N-terminal domain-containing protein</fullName>
    </recommendedName>
</protein>
<keyword evidence="5" id="KW-1185">Reference proteome</keyword>
<evidence type="ECO:0000256" key="1">
    <source>
        <dbReference type="ARBA" id="ARBA00022630"/>
    </source>
</evidence>
<dbReference type="Proteomes" id="UP000186098">
    <property type="component" value="Unassembled WGS sequence"/>
</dbReference>
<dbReference type="Pfam" id="PF00724">
    <property type="entry name" value="Oxidored_FMN"/>
    <property type="match status" value="1"/>
</dbReference>
<feature type="domain" description="NADH:flavin oxidoreductase/NADH oxidase N-terminal" evidence="3">
    <location>
        <begin position="35"/>
        <end position="184"/>
    </location>
</feature>
<evidence type="ECO:0000313" key="5">
    <source>
        <dbReference type="Proteomes" id="UP000186098"/>
    </source>
</evidence>
<reference evidence="5" key="1">
    <citation type="submission" date="2017-01" db="EMBL/GenBank/DDBJ databases">
        <authorList>
            <person name="Varghese N."/>
            <person name="Submissions S."/>
        </authorList>
    </citation>
    <scope>NUCLEOTIDE SEQUENCE [LARGE SCALE GENOMIC DNA]</scope>
    <source>
        <strain evidence="5">DSM 18714</strain>
    </source>
</reference>
<dbReference type="InterPro" id="IPR051799">
    <property type="entry name" value="NADH_flavin_oxidoreductase"/>
</dbReference>
<dbReference type="EMBL" id="FTOM01000003">
    <property type="protein sequence ID" value="SIS74664.1"/>
    <property type="molecule type" value="Genomic_DNA"/>
</dbReference>
<keyword evidence="1" id="KW-0285">Flavoprotein</keyword>
<dbReference type="GO" id="GO:0010181">
    <property type="term" value="F:FMN binding"/>
    <property type="evidence" value="ECO:0007669"/>
    <property type="project" value="InterPro"/>
</dbReference>
<evidence type="ECO:0000259" key="3">
    <source>
        <dbReference type="Pfam" id="PF00724"/>
    </source>
</evidence>
<dbReference type="PANTHER" id="PTHR43656">
    <property type="entry name" value="BINDING OXIDOREDUCTASE, PUTATIVE (AFU_ORTHOLOGUE AFUA_2G08260)-RELATED"/>
    <property type="match status" value="1"/>
</dbReference>
<accession>A0A1N7LLJ1</accession>
<dbReference type="STRING" id="407234.SAMN05421795_103208"/>
<name>A0A1N7LLJ1_9RHOB</name>
<dbReference type="PANTHER" id="PTHR43656:SF2">
    <property type="entry name" value="BINDING OXIDOREDUCTASE, PUTATIVE (AFU_ORTHOLOGUE AFUA_2G08260)-RELATED"/>
    <property type="match status" value="1"/>
</dbReference>
<dbReference type="InterPro" id="IPR001155">
    <property type="entry name" value="OxRdtase_FMN_N"/>
</dbReference>
<dbReference type="InterPro" id="IPR013785">
    <property type="entry name" value="Aldolase_TIM"/>
</dbReference>
<sequence>MSRDPLLQPFRLKHLELRNRIVIASHEPANDLEAPWGGDLDNRLRFTFEILREIRQRCGPDFIVGVRPTLDEALPGGLDPDTGREIARRLAASGMVDFLNVVRGHIDTDPGLTEVIPIQGMPSAPHLDFAGAIRAETGLPTLHAARIPDLATARHAIRSGALDLVGMTRAHLADPHLVARLIAGEEDRIRPCVGANYCLDRIYQGGAAYCIHNPATGRS</sequence>
<dbReference type="SUPFAM" id="SSF51395">
    <property type="entry name" value="FMN-linked oxidoreductases"/>
    <property type="match status" value="1"/>
</dbReference>
<evidence type="ECO:0000256" key="2">
    <source>
        <dbReference type="ARBA" id="ARBA00023002"/>
    </source>
</evidence>
<organism evidence="4 5">
    <name type="scientific">Phaeovulum vinaykumarii</name>
    <dbReference type="NCBI Taxonomy" id="407234"/>
    <lineage>
        <taxon>Bacteria</taxon>
        <taxon>Pseudomonadati</taxon>
        <taxon>Pseudomonadota</taxon>
        <taxon>Alphaproteobacteria</taxon>
        <taxon>Rhodobacterales</taxon>
        <taxon>Paracoccaceae</taxon>
        <taxon>Phaeovulum</taxon>
    </lineage>
</organism>
<dbReference type="GO" id="GO:0016491">
    <property type="term" value="F:oxidoreductase activity"/>
    <property type="evidence" value="ECO:0007669"/>
    <property type="project" value="UniProtKB-KW"/>
</dbReference>
<proteinExistence type="predicted"/>
<keyword evidence="2" id="KW-0560">Oxidoreductase</keyword>
<evidence type="ECO:0000313" key="4">
    <source>
        <dbReference type="EMBL" id="SIS74664.1"/>
    </source>
</evidence>
<gene>
    <name evidence="4" type="ORF">SAMN05421795_103208</name>
</gene>